<dbReference type="Proteomes" id="UP000199477">
    <property type="component" value="Unassembled WGS sequence"/>
</dbReference>
<keyword evidence="2" id="KW-1185">Reference proteome</keyword>
<sequence length="218" mass="24019">MALPLHATTVGGGTLGGGIALSSQLVDRGQAVTKATPILQGLLSWTTPDGWALGVSASAQARTPGRMVEAMGQLSHYWTLSDDWSMQAGAIYYKYPASSRFFDRSEAGLHWSWRDVLTVGVSATHFTHADHERTRGGADANFHWPLTDELSLSLGAGVAKSYFDPYPYYRYGHAGLAWTRGAWRVELDRVAADVKTPRYWRSRSPEAEPWVATVLWSF</sequence>
<dbReference type="EMBL" id="FONH01000001">
    <property type="protein sequence ID" value="SFE04218.1"/>
    <property type="molecule type" value="Genomic_DNA"/>
</dbReference>
<organism evidence="1 2">
    <name type="scientific">Dyella marensis</name>
    <dbReference type="NCBI Taxonomy" id="500610"/>
    <lineage>
        <taxon>Bacteria</taxon>
        <taxon>Pseudomonadati</taxon>
        <taxon>Pseudomonadota</taxon>
        <taxon>Gammaproteobacteria</taxon>
        <taxon>Lysobacterales</taxon>
        <taxon>Rhodanobacteraceae</taxon>
        <taxon>Dyella</taxon>
    </lineage>
</organism>
<evidence type="ECO:0000313" key="2">
    <source>
        <dbReference type="Proteomes" id="UP000199477"/>
    </source>
</evidence>
<reference evidence="2" key="1">
    <citation type="submission" date="2016-10" db="EMBL/GenBank/DDBJ databases">
        <authorList>
            <person name="Varghese N."/>
            <person name="Submissions S."/>
        </authorList>
    </citation>
    <scope>NUCLEOTIDE SEQUENCE [LARGE SCALE GENOMIC DNA]</scope>
    <source>
        <strain evidence="2">UNC178MFTsu3.1</strain>
    </source>
</reference>
<gene>
    <name evidence="1" type="ORF">SAMN02799615_00172</name>
</gene>
<dbReference type="RefSeq" id="WP_051548436.1">
    <property type="nucleotide sequence ID" value="NZ_FONH01000001.1"/>
</dbReference>
<protein>
    <recommendedName>
        <fullName evidence="3">Cellulose biosynthesis protein BcsS</fullName>
    </recommendedName>
</protein>
<dbReference type="SUPFAM" id="SSF56935">
    <property type="entry name" value="Porins"/>
    <property type="match status" value="1"/>
</dbReference>
<accession>A0A1I1XC44</accession>
<dbReference type="AlphaFoldDB" id="A0A1I1XC44"/>
<evidence type="ECO:0000313" key="1">
    <source>
        <dbReference type="EMBL" id="SFE04218.1"/>
    </source>
</evidence>
<dbReference type="STRING" id="500610.SAMN02799615_00172"/>
<evidence type="ECO:0008006" key="3">
    <source>
        <dbReference type="Google" id="ProtNLM"/>
    </source>
</evidence>
<proteinExistence type="predicted"/>
<name>A0A1I1XC44_9GAMM</name>